<dbReference type="InterPro" id="IPR051267">
    <property type="entry name" value="STEAP_metalloreductase"/>
</dbReference>
<protein>
    <submittedName>
        <fullName evidence="3">3-hydroxyisobutyrate dehydrogenase</fullName>
    </submittedName>
</protein>
<dbReference type="InterPro" id="IPR028939">
    <property type="entry name" value="P5C_Rdtase_cat_N"/>
</dbReference>
<comment type="caution">
    <text evidence="3">The sequence shown here is derived from an EMBL/GenBank/DDBJ whole genome shotgun (WGS) entry which is preliminary data.</text>
</comment>
<dbReference type="EMBL" id="VDFU01000016">
    <property type="protein sequence ID" value="TNC48543.1"/>
    <property type="molecule type" value="Genomic_DNA"/>
</dbReference>
<dbReference type="PANTHER" id="PTHR14239">
    <property type="entry name" value="DUDULIN-RELATED"/>
    <property type="match status" value="1"/>
</dbReference>
<evidence type="ECO:0000313" key="4">
    <source>
        <dbReference type="Proteomes" id="UP000305887"/>
    </source>
</evidence>
<dbReference type="Gene3D" id="3.40.50.720">
    <property type="entry name" value="NAD(P)-binding Rossmann-like Domain"/>
    <property type="match status" value="1"/>
</dbReference>
<dbReference type="AlphaFoldDB" id="A0A5C4MUB6"/>
<evidence type="ECO:0000259" key="2">
    <source>
        <dbReference type="Pfam" id="PF03807"/>
    </source>
</evidence>
<gene>
    <name evidence="3" type="ORF">FHG66_13395</name>
</gene>
<feature type="domain" description="Pyrroline-5-carboxylate reductase catalytic N-terminal" evidence="2">
    <location>
        <begin position="2"/>
        <end position="92"/>
    </location>
</feature>
<name>A0A5C4MUB6_9RHOB</name>
<dbReference type="SUPFAM" id="SSF51735">
    <property type="entry name" value="NAD(P)-binding Rossmann-fold domains"/>
    <property type="match status" value="1"/>
</dbReference>
<keyword evidence="4" id="KW-1185">Reference proteome</keyword>
<accession>A0A5C4MUB6</accession>
<dbReference type="RefSeq" id="WP_139077567.1">
    <property type="nucleotide sequence ID" value="NZ_VDFU01000016.1"/>
</dbReference>
<organism evidence="3 4">
    <name type="scientific">Rubellimicrobium rubrum</name>
    <dbReference type="NCBI Taxonomy" id="2585369"/>
    <lineage>
        <taxon>Bacteria</taxon>
        <taxon>Pseudomonadati</taxon>
        <taxon>Pseudomonadota</taxon>
        <taxon>Alphaproteobacteria</taxon>
        <taxon>Rhodobacterales</taxon>
        <taxon>Roseobacteraceae</taxon>
        <taxon>Rubellimicrobium</taxon>
    </lineage>
</organism>
<dbReference type="InterPro" id="IPR036291">
    <property type="entry name" value="NAD(P)-bd_dom_sf"/>
</dbReference>
<proteinExistence type="predicted"/>
<reference evidence="3 4" key="1">
    <citation type="submission" date="2019-06" db="EMBL/GenBank/DDBJ databases">
        <title>YIM 131921 draft genome.</title>
        <authorList>
            <person name="Jiang L."/>
        </authorList>
    </citation>
    <scope>NUCLEOTIDE SEQUENCE [LARGE SCALE GENOMIC DNA]</scope>
    <source>
        <strain evidence="3 4">YIM 131921</strain>
    </source>
</reference>
<dbReference type="Pfam" id="PF03807">
    <property type="entry name" value="F420_oxidored"/>
    <property type="match status" value="1"/>
</dbReference>
<dbReference type="GO" id="GO:0016491">
    <property type="term" value="F:oxidoreductase activity"/>
    <property type="evidence" value="ECO:0007669"/>
    <property type="project" value="UniProtKB-KW"/>
</dbReference>
<dbReference type="Proteomes" id="UP000305887">
    <property type="component" value="Unassembled WGS sequence"/>
</dbReference>
<sequence length="244" mass="25103">MKIGIIGAGQIGGQLARTLAAAGHEVRLANSRGPESLQDTVRGTSIHAATPGEAGQDAEVIILSVPFAKMPGLSGLLAGVPQGAVVIDTSNYYPARDGHIGEVDEGTPETAWASAQVGRPLIKAWNALLAQTLANSGAESGAPGRIAIPIAGDDPAAKRIAVELVDLTGFDTVDAGPLAQSWRFQPGTPAYCTELGLEDLRAALAAADRDRAPRNRDTIMARFATATAMPPQAEIVATNRALSA</sequence>
<keyword evidence="1" id="KW-0560">Oxidoreductase</keyword>
<evidence type="ECO:0000256" key="1">
    <source>
        <dbReference type="ARBA" id="ARBA00023002"/>
    </source>
</evidence>
<evidence type="ECO:0000313" key="3">
    <source>
        <dbReference type="EMBL" id="TNC48543.1"/>
    </source>
</evidence>
<dbReference type="OrthoDB" id="5524287at2"/>